<name>A0AAV5D3Z3_ELECO</name>
<dbReference type="EMBL" id="BQKI01000012">
    <property type="protein sequence ID" value="GJN05349.1"/>
    <property type="molecule type" value="Genomic_DNA"/>
</dbReference>
<evidence type="ECO:0000256" key="1">
    <source>
        <dbReference type="SAM" id="MobiDB-lite"/>
    </source>
</evidence>
<keyword evidence="3" id="KW-1185">Reference proteome</keyword>
<reference evidence="2" key="1">
    <citation type="journal article" date="2018" name="DNA Res.">
        <title>Multiple hybrid de novo genome assembly of finger millet, an orphan allotetraploid crop.</title>
        <authorList>
            <person name="Hatakeyama M."/>
            <person name="Aluri S."/>
            <person name="Balachadran M.T."/>
            <person name="Sivarajan S.R."/>
            <person name="Patrignani A."/>
            <person name="Gruter S."/>
            <person name="Poveda L."/>
            <person name="Shimizu-Inatsugi R."/>
            <person name="Baeten J."/>
            <person name="Francoijs K.J."/>
            <person name="Nataraja K.N."/>
            <person name="Reddy Y.A.N."/>
            <person name="Phadnis S."/>
            <person name="Ravikumar R.L."/>
            <person name="Schlapbach R."/>
            <person name="Sreeman S.M."/>
            <person name="Shimizu K.K."/>
        </authorList>
    </citation>
    <scope>NUCLEOTIDE SEQUENCE</scope>
</reference>
<gene>
    <name evidence="2" type="primary">ga22970</name>
    <name evidence="2" type="ORF">PR202_ga22970</name>
</gene>
<reference evidence="2" key="2">
    <citation type="submission" date="2021-12" db="EMBL/GenBank/DDBJ databases">
        <title>Resequencing data analysis of finger millet.</title>
        <authorList>
            <person name="Hatakeyama M."/>
            <person name="Aluri S."/>
            <person name="Balachadran M.T."/>
            <person name="Sivarajan S.R."/>
            <person name="Poveda L."/>
            <person name="Shimizu-Inatsugi R."/>
            <person name="Schlapbach R."/>
            <person name="Sreeman S.M."/>
            <person name="Shimizu K.K."/>
        </authorList>
    </citation>
    <scope>NUCLEOTIDE SEQUENCE</scope>
</reference>
<accession>A0AAV5D3Z3</accession>
<feature type="compositionally biased region" description="Basic residues" evidence="1">
    <location>
        <begin position="83"/>
        <end position="93"/>
    </location>
</feature>
<feature type="region of interest" description="Disordered" evidence="1">
    <location>
        <begin position="14"/>
        <end position="41"/>
    </location>
</feature>
<evidence type="ECO:0000313" key="2">
    <source>
        <dbReference type="EMBL" id="GJN05349.1"/>
    </source>
</evidence>
<sequence>MVVSYQGDVQNVDAQLMYPPPGARVRPWGHRGRGPPDQGGGALWRELEEGGSPWWRPELHRHMEGEPVALEGPGQGCESAAGKGRRSPRHWRGLGHERGCVEA</sequence>
<feature type="region of interest" description="Disordered" evidence="1">
    <location>
        <begin position="67"/>
        <end position="103"/>
    </location>
</feature>
<comment type="caution">
    <text evidence="2">The sequence shown here is derived from an EMBL/GenBank/DDBJ whole genome shotgun (WGS) entry which is preliminary data.</text>
</comment>
<proteinExistence type="predicted"/>
<protein>
    <submittedName>
        <fullName evidence="2">Uncharacterized protein</fullName>
    </submittedName>
</protein>
<dbReference type="AlphaFoldDB" id="A0AAV5D3Z3"/>
<feature type="compositionally biased region" description="Basic and acidic residues" evidence="1">
    <location>
        <begin position="94"/>
        <end position="103"/>
    </location>
</feature>
<dbReference type="Proteomes" id="UP001054889">
    <property type="component" value="Unassembled WGS sequence"/>
</dbReference>
<evidence type="ECO:0000313" key="3">
    <source>
        <dbReference type="Proteomes" id="UP001054889"/>
    </source>
</evidence>
<organism evidence="2 3">
    <name type="scientific">Eleusine coracana subsp. coracana</name>
    <dbReference type="NCBI Taxonomy" id="191504"/>
    <lineage>
        <taxon>Eukaryota</taxon>
        <taxon>Viridiplantae</taxon>
        <taxon>Streptophyta</taxon>
        <taxon>Embryophyta</taxon>
        <taxon>Tracheophyta</taxon>
        <taxon>Spermatophyta</taxon>
        <taxon>Magnoliopsida</taxon>
        <taxon>Liliopsida</taxon>
        <taxon>Poales</taxon>
        <taxon>Poaceae</taxon>
        <taxon>PACMAD clade</taxon>
        <taxon>Chloridoideae</taxon>
        <taxon>Cynodonteae</taxon>
        <taxon>Eleusininae</taxon>
        <taxon>Eleusine</taxon>
    </lineage>
</organism>